<keyword evidence="4" id="KW-1185">Reference proteome</keyword>
<evidence type="ECO:0000259" key="2">
    <source>
        <dbReference type="Pfam" id="PF03795"/>
    </source>
</evidence>
<feature type="domain" description="YCII-related" evidence="2">
    <location>
        <begin position="1"/>
        <end position="110"/>
    </location>
</feature>
<dbReference type="EMBL" id="JAATEJ010000004">
    <property type="protein sequence ID" value="NJP43206.1"/>
    <property type="molecule type" value="Genomic_DNA"/>
</dbReference>
<name>A0ABX0ZIT9_9ACTN</name>
<accession>A0ABX0ZIT9</accession>
<evidence type="ECO:0000313" key="4">
    <source>
        <dbReference type="Proteomes" id="UP000734511"/>
    </source>
</evidence>
<sequence>MKYALLICDDESGRSGAEDIARGHATWTAYIESRGAVFLGGVRLRPSEDATSVRTRAGEVMISDGPFVETKEQIGGFALIECADLDTAADIASRHPYAAHGVIEIRPVLEP</sequence>
<dbReference type="SUPFAM" id="SSF54909">
    <property type="entry name" value="Dimeric alpha+beta barrel"/>
    <property type="match status" value="1"/>
</dbReference>
<dbReference type="PANTHER" id="PTHR35174:SF3">
    <property type="entry name" value="BLL7171 PROTEIN"/>
    <property type="match status" value="1"/>
</dbReference>
<proteinExistence type="inferred from homology"/>
<reference evidence="3 4" key="1">
    <citation type="submission" date="2020-03" db="EMBL/GenBank/DDBJ databases">
        <title>WGS of actinomycetes isolated from Thailand.</title>
        <authorList>
            <person name="Thawai C."/>
        </authorList>
    </citation>
    <scope>NUCLEOTIDE SEQUENCE [LARGE SCALE GENOMIC DNA]</scope>
    <source>
        <strain evidence="3 4">PRB2-1</strain>
    </source>
</reference>
<protein>
    <submittedName>
        <fullName evidence="3">Transcription initiation protein</fullName>
    </submittedName>
</protein>
<organism evidence="3 4">
    <name type="scientific">Actinacidiphila epipremni</name>
    <dbReference type="NCBI Taxonomy" id="2053013"/>
    <lineage>
        <taxon>Bacteria</taxon>
        <taxon>Bacillati</taxon>
        <taxon>Actinomycetota</taxon>
        <taxon>Actinomycetes</taxon>
        <taxon>Kitasatosporales</taxon>
        <taxon>Streptomycetaceae</taxon>
        <taxon>Actinacidiphila</taxon>
    </lineage>
</organism>
<dbReference type="InterPro" id="IPR011008">
    <property type="entry name" value="Dimeric_a/b-barrel"/>
</dbReference>
<comment type="caution">
    <text evidence="3">The sequence shown here is derived from an EMBL/GenBank/DDBJ whole genome shotgun (WGS) entry which is preliminary data.</text>
</comment>
<dbReference type="InterPro" id="IPR005545">
    <property type="entry name" value="YCII"/>
</dbReference>
<dbReference type="PANTHER" id="PTHR35174">
    <property type="entry name" value="BLL7171 PROTEIN-RELATED"/>
    <property type="match status" value="1"/>
</dbReference>
<evidence type="ECO:0000313" key="3">
    <source>
        <dbReference type="EMBL" id="NJP43206.1"/>
    </source>
</evidence>
<dbReference type="Gene3D" id="3.30.70.1060">
    <property type="entry name" value="Dimeric alpha+beta barrel"/>
    <property type="match status" value="1"/>
</dbReference>
<comment type="similarity">
    <text evidence="1">Belongs to the YciI family.</text>
</comment>
<gene>
    <name evidence="3" type="ORF">HCN08_07280</name>
</gene>
<dbReference type="Proteomes" id="UP000734511">
    <property type="component" value="Unassembled WGS sequence"/>
</dbReference>
<dbReference type="Pfam" id="PF03795">
    <property type="entry name" value="YCII"/>
    <property type="match status" value="1"/>
</dbReference>
<evidence type="ECO:0000256" key="1">
    <source>
        <dbReference type="ARBA" id="ARBA00007689"/>
    </source>
</evidence>
<dbReference type="RefSeq" id="WP_167982091.1">
    <property type="nucleotide sequence ID" value="NZ_JAATEJ010000004.1"/>
</dbReference>